<dbReference type="PANTHER" id="PTHR33169">
    <property type="entry name" value="PADR-FAMILY TRANSCRIPTIONAL REGULATOR"/>
    <property type="match status" value="1"/>
</dbReference>
<name>A0A5C6DPR1_9BACT</name>
<organism evidence="3 4">
    <name type="scientific">Novipirellula artificiosorum</name>
    <dbReference type="NCBI Taxonomy" id="2528016"/>
    <lineage>
        <taxon>Bacteria</taxon>
        <taxon>Pseudomonadati</taxon>
        <taxon>Planctomycetota</taxon>
        <taxon>Planctomycetia</taxon>
        <taxon>Pirellulales</taxon>
        <taxon>Pirellulaceae</taxon>
        <taxon>Novipirellula</taxon>
    </lineage>
</organism>
<proteinExistence type="predicted"/>
<dbReference type="AlphaFoldDB" id="A0A5C6DPR1"/>
<dbReference type="InterPro" id="IPR036390">
    <property type="entry name" value="WH_DNA-bd_sf"/>
</dbReference>
<dbReference type="Proteomes" id="UP000319143">
    <property type="component" value="Unassembled WGS sequence"/>
</dbReference>
<dbReference type="InterPro" id="IPR005149">
    <property type="entry name" value="Tscrpt_reg_PadR_N"/>
</dbReference>
<dbReference type="InterPro" id="IPR052509">
    <property type="entry name" value="Metal_resp_DNA-bind_regulator"/>
</dbReference>
<dbReference type="SUPFAM" id="SSF46785">
    <property type="entry name" value="Winged helix' DNA-binding domain"/>
    <property type="match status" value="1"/>
</dbReference>
<evidence type="ECO:0000313" key="3">
    <source>
        <dbReference type="EMBL" id="TWU38592.1"/>
    </source>
</evidence>
<comment type="caution">
    <text evidence="3">The sequence shown here is derived from an EMBL/GenBank/DDBJ whole genome shotgun (WGS) entry which is preliminary data.</text>
</comment>
<reference evidence="3 4" key="1">
    <citation type="submission" date="2019-02" db="EMBL/GenBank/DDBJ databases">
        <title>Deep-cultivation of Planctomycetes and their phenomic and genomic characterization uncovers novel biology.</title>
        <authorList>
            <person name="Wiegand S."/>
            <person name="Jogler M."/>
            <person name="Boedeker C."/>
            <person name="Pinto D."/>
            <person name="Vollmers J."/>
            <person name="Rivas-Marin E."/>
            <person name="Kohn T."/>
            <person name="Peeters S.H."/>
            <person name="Heuer A."/>
            <person name="Rast P."/>
            <person name="Oberbeckmann S."/>
            <person name="Bunk B."/>
            <person name="Jeske O."/>
            <person name="Meyerdierks A."/>
            <person name="Storesund J.E."/>
            <person name="Kallscheuer N."/>
            <person name="Luecker S."/>
            <person name="Lage O.M."/>
            <person name="Pohl T."/>
            <person name="Merkel B.J."/>
            <person name="Hornburger P."/>
            <person name="Mueller R.-W."/>
            <person name="Bruemmer F."/>
            <person name="Labrenz M."/>
            <person name="Spormann A.M."/>
            <person name="Op Den Camp H."/>
            <person name="Overmann J."/>
            <person name="Amann R."/>
            <person name="Jetten M.S.M."/>
            <person name="Mascher T."/>
            <person name="Medema M.H."/>
            <person name="Devos D.P."/>
            <person name="Kaster A.-K."/>
            <person name="Ovreas L."/>
            <person name="Rohde M."/>
            <person name="Galperin M.Y."/>
            <person name="Jogler C."/>
        </authorList>
    </citation>
    <scope>NUCLEOTIDE SEQUENCE [LARGE SCALE GENOMIC DNA]</scope>
    <source>
        <strain evidence="3 4">Poly41</strain>
    </source>
</reference>
<dbReference type="Pfam" id="PF03551">
    <property type="entry name" value="PadR"/>
    <property type="match status" value="1"/>
</dbReference>
<feature type="region of interest" description="Disordered" evidence="1">
    <location>
        <begin position="121"/>
        <end position="146"/>
    </location>
</feature>
<accession>A0A5C6DPR1</accession>
<evidence type="ECO:0000313" key="4">
    <source>
        <dbReference type="Proteomes" id="UP000319143"/>
    </source>
</evidence>
<gene>
    <name evidence="3" type="ORF">Poly41_30690</name>
</gene>
<dbReference type="InterPro" id="IPR036388">
    <property type="entry name" value="WH-like_DNA-bd_sf"/>
</dbReference>
<protein>
    <submittedName>
        <fullName evidence="3">Lineage-specific thermal regulator protein</fullName>
    </submittedName>
</protein>
<dbReference type="OrthoDB" id="9808017at2"/>
<evidence type="ECO:0000259" key="2">
    <source>
        <dbReference type="Pfam" id="PF03551"/>
    </source>
</evidence>
<dbReference type="PANTHER" id="PTHR33169:SF14">
    <property type="entry name" value="TRANSCRIPTIONAL REGULATOR RV3488"/>
    <property type="match status" value="1"/>
</dbReference>
<dbReference type="Gene3D" id="1.10.10.10">
    <property type="entry name" value="Winged helix-like DNA-binding domain superfamily/Winged helix DNA-binding domain"/>
    <property type="match status" value="1"/>
</dbReference>
<feature type="domain" description="Transcription regulator PadR N-terminal" evidence="2">
    <location>
        <begin position="23"/>
        <end position="98"/>
    </location>
</feature>
<dbReference type="RefSeq" id="WP_146526993.1">
    <property type="nucleotide sequence ID" value="NZ_SJPV01000004.1"/>
</dbReference>
<keyword evidence="4" id="KW-1185">Reference proteome</keyword>
<sequence>MPPDDSGRKFQKELNSGAVSLVLLSVLQRNGEPMYGYEIAKYLESAAQGALPMNQAAIYPVLRSLEKQQLLRSRMVASESGPPRKYYQLTAAGRRAFDEWKSAWMKTTSFVNSLLETSDVESDANADAEVPRATGAVPETKERHRR</sequence>
<dbReference type="EMBL" id="SJPV01000004">
    <property type="protein sequence ID" value="TWU38592.1"/>
    <property type="molecule type" value="Genomic_DNA"/>
</dbReference>
<evidence type="ECO:0000256" key="1">
    <source>
        <dbReference type="SAM" id="MobiDB-lite"/>
    </source>
</evidence>